<keyword evidence="3" id="KW-0804">Transcription</keyword>
<dbReference type="InterPro" id="IPR010982">
    <property type="entry name" value="Lambda_DNA-bd_dom_sf"/>
</dbReference>
<dbReference type="Gene3D" id="2.60.120.10">
    <property type="entry name" value="Jelly Rolls"/>
    <property type="match status" value="1"/>
</dbReference>
<evidence type="ECO:0000256" key="1">
    <source>
        <dbReference type="ARBA" id="ARBA00023015"/>
    </source>
</evidence>
<reference evidence="5 6" key="1">
    <citation type="submission" date="2020-04" db="EMBL/GenBank/DDBJ databases">
        <title>Salinimonas sp. HHU 13199.</title>
        <authorList>
            <person name="Cui X."/>
            <person name="Zhang D."/>
        </authorList>
    </citation>
    <scope>NUCLEOTIDE SEQUENCE [LARGE SCALE GENOMIC DNA]</scope>
    <source>
        <strain evidence="5 6">HHU 13199</strain>
    </source>
</reference>
<protein>
    <submittedName>
        <fullName evidence="5">Helix-turn-helix domain-containing protein</fullName>
    </submittedName>
</protein>
<organism evidence="5 6">
    <name type="scientific">Salinimonas profundi</name>
    <dbReference type="NCBI Taxonomy" id="2729140"/>
    <lineage>
        <taxon>Bacteria</taxon>
        <taxon>Pseudomonadati</taxon>
        <taxon>Pseudomonadota</taxon>
        <taxon>Gammaproteobacteria</taxon>
        <taxon>Alteromonadales</taxon>
        <taxon>Alteromonadaceae</taxon>
        <taxon>Alteromonas/Salinimonas group</taxon>
        <taxon>Salinimonas</taxon>
    </lineage>
</organism>
<accession>A0ABR8LND4</accession>
<dbReference type="Proteomes" id="UP000624419">
    <property type="component" value="Unassembled WGS sequence"/>
</dbReference>
<keyword evidence="6" id="KW-1185">Reference proteome</keyword>
<evidence type="ECO:0000256" key="2">
    <source>
        <dbReference type="ARBA" id="ARBA00023125"/>
    </source>
</evidence>
<dbReference type="SMART" id="SM00530">
    <property type="entry name" value="HTH_XRE"/>
    <property type="match status" value="1"/>
</dbReference>
<dbReference type="InterPro" id="IPR050807">
    <property type="entry name" value="TransReg_Diox_bact_type"/>
</dbReference>
<keyword evidence="1" id="KW-0805">Transcription regulation</keyword>
<dbReference type="CDD" id="cd00093">
    <property type="entry name" value="HTH_XRE"/>
    <property type="match status" value="1"/>
</dbReference>
<evidence type="ECO:0000313" key="5">
    <source>
        <dbReference type="EMBL" id="MBD3585927.1"/>
    </source>
</evidence>
<dbReference type="InterPro" id="IPR014710">
    <property type="entry name" value="RmlC-like_jellyroll"/>
</dbReference>
<dbReference type="SUPFAM" id="SSF47413">
    <property type="entry name" value="lambda repressor-like DNA-binding domains"/>
    <property type="match status" value="1"/>
</dbReference>
<dbReference type="InterPro" id="IPR011051">
    <property type="entry name" value="RmlC_Cupin_sf"/>
</dbReference>
<dbReference type="PROSITE" id="PS50943">
    <property type="entry name" value="HTH_CROC1"/>
    <property type="match status" value="1"/>
</dbReference>
<dbReference type="Gene3D" id="1.10.260.40">
    <property type="entry name" value="lambda repressor-like DNA-binding domains"/>
    <property type="match status" value="1"/>
</dbReference>
<evidence type="ECO:0000259" key="4">
    <source>
        <dbReference type="PROSITE" id="PS50943"/>
    </source>
</evidence>
<dbReference type="Pfam" id="PF01381">
    <property type="entry name" value="HTH_3"/>
    <property type="match status" value="1"/>
</dbReference>
<sequence length="185" mass="20776">MVKESAHITQQIAAQLKYTRKQKGWSLDKTAQATGVSKAMLGQIEREESSPTIATLWKIATGLDASFSSFISSQTSDAYVLSQQRQAAFTHDPDMQVTTLFKFNPVTRMETFEITLTNHHEQRSSAHASGVTEHIHVLKGELAVYQQDVWHTVKANEQFILQADTAHGYRDETGETTFIDIICYP</sequence>
<feature type="domain" description="HTH cro/C1-type" evidence="4">
    <location>
        <begin position="16"/>
        <end position="70"/>
    </location>
</feature>
<dbReference type="InterPro" id="IPR001387">
    <property type="entry name" value="Cro/C1-type_HTH"/>
</dbReference>
<dbReference type="CDD" id="cd02209">
    <property type="entry name" value="cupin_XRE_C"/>
    <property type="match status" value="1"/>
</dbReference>
<comment type="caution">
    <text evidence="5">The sequence shown here is derived from an EMBL/GenBank/DDBJ whole genome shotgun (WGS) entry which is preliminary data.</text>
</comment>
<dbReference type="PANTHER" id="PTHR46797">
    <property type="entry name" value="HTH-TYPE TRANSCRIPTIONAL REGULATOR"/>
    <property type="match status" value="1"/>
</dbReference>
<dbReference type="SUPFAM" id="SSF51182">
    <property type="entry name" value="RmlC-like cupins"/>
    <property type="match status" value="1"/>
</dbReference>
<dbReference type="EMBL" id="JABBXD010000004">
    <property type="protein sequence ID" value="MBD3585927.1"/>
    <property type="molecule type" value="Genomic_DNA"/>
</dbReference>
<name>A0ABR8LND4_9ALTE</name>
<proteinExistence type="predicted"/>
<evidence type="ECO:0000256" key="3">
    <source>
        <dbReference type="ARBA" id="ARBA00023163"/>
    </source>
</evidence>
<keyword evidence="2" id="KW-0238">DNA-binding</keyword>
<evidence type="ECO:0000313" key="6">
    <source>
        <dbReference type="Proteomes" id="UP000624419"/>
    </source>
</evidence>
<dbReference type="PANTHER" id="PTHR46797:SF23">
    <property type="entry name" value="HTH-TYPE TRANSCRIPTIONAL REGULATOR SUTR"/>
    <property type="match status" value="1"/>
</dbReference>
<gene>
    <name evidence="5" type="ORF">HHX48_09285</name>
</gene>